<dbReference type="PANTHER" id="PTHR30404">
    <property type="entry name" value="N-ACETYLMURAMOYL-L-ALANINE AMIDASE"/>
    <property type="match status" value="1"/>
</dbReference>
<dbReference type="KEGG" id="paun:MJA45_16415"/>
<dbReference type="InterPro" id="IPR012854">
    <property type="entry name" value="Cu_amine_oxidase-like_N"/>
</dbReference>
<dbReference type="RefSeq" id="WP_315602993.1">
    <property type="nucleotide sequence ID" value="NZ_CP130318.1"/>
</dbReference>
<dbReference type="SMART" id="SM00646">
    <property type="entry name" value="Ami_3"/>
    <property type="match status" value="1"/>
</dbReference>
<dbReference type="InterPro" id="IPR050695">
    <property type="entry name" value="N-acetylmuramoyl_amidase_3"/>
</dbReference>
<feature type="domain" description="MurNAc-LAA" evidence="4">
    <location>
        <begin position="339"/>
        <end position="446"/>
    </location>
</feature>
<dbReference type="PANTHER" id="PTHR30404:SF0">
    <property type="entry name" value="N-ACETYLMURAMOYL-L-ALANINE AMIDASE AMIC"/>
    <property type="match status" value="1"/>
</dbReference>
<dbReference type="Proteomes" id="UP001305702">
    <property type="component" value="Chromosome"/>
</dbReference>
<evidence type="ECO:0000256" key="1">
    <source>
        <dbReference type="ARBA" id="ARBA00022801"/>
    </source>
</evidence>
<name>A0AA96RFP6_9BACL</name>
<evidence type="ECO:0000313" key="6">
    <source>
        <dbReference type="Proteomes" id="UP001305702"/>
    </source>
</evidence>
<keyword evidence="3" id="KW-0732">Signal</keyword>
<sequence>MKKLLVSMLSLLLLTVLIPQFTFAAQADIKLYFNGKQLNPEVAPRKIGDYSMVPVRIISENMGAKVSWDQAKQMVTIEKADIYMQLVINKKEAVLNSKAITLEAAPVLLAGNTLIPVRFVAERLGLLVDWDDATQSVYVKTPDPSNGGTTPTPSPTPTPTPKPGVPQITSMESVGDQIIIKASGPIKSKLMYLSNPERLVIDLPGTTFGSGIMVPGAGQMGGVWTANPSISAIRYAVNDPATSTIRVVVDLKVKSGYSLIEDGSKGQVVVQLKNAKYKVVLDAGHGDQDPGAISISGKQEKDFNLTMVLKVKKILDQNPNIQVYLTRSDDTFVTLDGRCEFANNLGANVFVSIHGNKWVPSTSGSETYYWRPESLSLANIMHKNLVAAAGLPDRQVRQNDFRVVKYTNMPAVLLEVGYLSSPNDEPQMFNAAFQDRVAGGIANGIKQYLNLN</sequence>
<dbReference type="Pfam" id="PF11741">
    <property type="entry name" value="AMIN"/>
    <property type="match status" value="1"/>
</dbReference>
<dbReference type="Pfam" id="PF07833">
    <property type="entry name" value="Cu_amine_oxidN1"/>
    <property type="match status" value="1"/>
</dbReference>
<dbReference type="GO" id="GO:0030288">
    <property type="term" value="C:outer membrane-bounded periplasmic space"/>
    <property type="evidence" value="ECO:0007669"/>
    <property type="project" value="TreeGrafter"/>
</dbReference>
<dbReference type="EMBL" id="CP130318">
    <property type="protein sequence ID" value="WNQ09224.1"/>
    <property type="molecule type" value="Genomic_DNA"/>
</dbReference>
<evidence type="ECO:0000256" key="2">
    <source>
        <dbReference type="SAM" id="MobiDB-lite"/>
    </source>
</evidence>
<keyword evidence="6" id="KW-1185">Reference proteome</keyword>
<dbReference type="CDD" id="cd02696">
    <property type="entry name" value="MurNAc-LAA"/>
    <property type="match status" value="1"/>
</dbReference>
<evidence type="ECO:0000259" key="4">
    <source>
        <dbReference type="SMART" id="SM00646"/>
    </source>
</evidence>
<proteinExistence type="predicted"/>
<evidence type="ECO:0000313" key="5">
    <source>
        <dbReference type="EMBL" id="WNQ09224.1"/>
    </source>
</evidence>
<dbReference type="GO" id="GO:0008745">
    <property type="term" value="F:N-acetylmuramoyl-L-alanine amidase activity"/>
    <property type="evidence" value="ECO:0007669"/>
    <property type="project" value="InterPro"/>
</dbReference>
<dbReference type="InterPro" id="IPR021731">
    <property type="entry name" value="AMIN_dom"/>
</dbReference>
<dbReference type="SUPFAM" id="SSF53187">
    <property type="entry name" value="Zn-dependent exopeptidases"/>
    <property type="match status" value="1"/>
</dbReference>
<dbReference type="SUPFAM" id="SSF55383">
    <property type="entry name" value="Copper amine oxidase, domain N"/>
    <property type="match status" value="1"/>
</dbReference>
<dbReference type="Gene3D" id="3.40.630.40">
    <property type="entry name" value="Zn-dependent exopeptidases"/>
    <property type="match status" value="1"/>
</dbReference>
<dbReference type="InterPro" id="IPR002508">
    <property type="entry name" value="MurNAc-LAA_cat"/>
</dbReference>
<dbReference type="Gene3D" id="2.60.40.3500">
    <property type="match status" value="1"/>
</dbReference>
<feature type="chain" id="PRO_5041728572" evidence="3">
    <location>
        <begin position="25"/>
        <end position="452"/>
    </location>
</feature>
<accession>A0AA96RFP6</accession>
<dbReference type="AlphaFoldDB" id="A0AA96RFP6"/>
<dbReference type="Pfam" id="PF01520">
    <property type="entry name" value="Amidase_3"/>
    <property type="match status" value="1"/>
</dbReference>
<feature type="compositionally biased region" description="Pro residues" evidence="2">
    <location>
        <begin position="152"/>
        <end position="164"/>
    </location>
</feature>
<gene>
    <name evidence="5" type="ORF">MJA45_16415</name>
</gene>
<feature type="compositionally biased region" description="Low complexity" evidence="2">
    <location>
        <begin position="141"/>
        <end position="151"/>
    </location>
</feature>
<dbReference type="GO" id="GO:0009253">
    <property type="term" value="P:peptidoglycan catabolic process"/>
    <property type="evidence" value="ECO:0007669"/>
    <property type="project" value="InterPro"/>
</dbReference>
<keyword evidence="1" id="KW-0378">Hydrolase</keyword>
<evidence type="ECO:0000256" key="3">
    <source>
        <dbReference type="SAM" id="SignalP"/>
    </source>
</evidence>
<feature type="signal peptide" evidence="3">
    <location>
        <begin position="1"/>
        <end position="24"/>
    </location>
</feature>
<dbReference type="Gene3D" id="3.30.457.10">
    <property type="entry name" value="Copper amine oxidase-like, N-terminal domain"/>
    <property type="match status" value="1"/>
</dbReference>
<dbReference type="InterPro" id="IPR036582">
    <property type="entry name" value="Mao_N_sf"/>
</dbReference>
<feature type="region of interest" description="Disordered" evidence="2">
    <location>
        <begin position="138"/>
        <end position="168"/>
    </location>
</feature>
<reference evidence="5 6" key="1">
    <citation type="submission" date="2022-02" db="EMBL/GenBank/DDBJ databases">
        <title>Paenibacillus sp. MBLB1776 Whole Genome Shotgun Sequencing.</title>
        <authorList>
            <person name="Hwang C.Y."/>
            <person name="Cho E.-S."/>
            <person name="Seo M.-J."/>
        </authorList>
    </citation>
    <scope>NUCLEOTIDE SEQUENCE [LARGE SCALE GENOMIC DNA]</scope>
    <source>
        <strain evidence="5 6">MBLB1776</strain>
    </source>
</reference>
<protein>
    <submittedName>
        <fullName evidence="5">N-acetylmuramoyl-L-alanine amidase family protein</fullName>
    </submittedName>
</protein>
<organism evidence="5 6">
    <name type="scientific">Paenibacillus aurantius</name>
    <dbReference type="NCBI Taxonomy" id="2918900"/>
    <lineage>
        <taxon>Bacteria</taxon>
        <taxon>Bacillati</taxon>
        <taxon>Bacillota</taxon>
        <taxon>Bacilli</taxon>
        <taxon>Bacillales</taxon>
        <taxon>Paenibacillaceae</taxon>
        <taxon>Paenibacillus</taxon>
    </lineage>
</organism>